<dbReference type="AlphaFoldDB" id="A0A841BK35"/>
<dbReference type="EC" id="5.4.99.1" evidence="2"/>
<dbReference type="Gene3D" id="3.40.50.280">
    <property type="entry name" value="Cobalamin-binding domain"/>
    <property type="match status" value="1"/>
</dbReference>
<feature type="domain" description="B12-binding" evidence="1">
    <location>
        <begin position="9"/>
        <end position="143"/>
    </location>
</feature>
<dbReference type="Pfam" id="PF02310">
    <property type="entry name" value="B12-binding"/>
    <property type="match status" value="1"/>
</dbReference>
<dbReference type="Proteomes" id="UP000587527">
    <property type="component" value="Unassembled WGS sequence"/>
</dbReference>
<dbReference type="InterPro" id="IPR036724">
    <property type="entry name" value="Cobalamin-bd_sf"/>
</dbReference>
<proteinExistence type="predicted"/>
<dbReference type="GO" id="GO:0031419">
    <property type="term" value="F:cobalamin binding"/>
    <property type="evidence" value="ECO:0007669"/>
    <property type="project" value="InterPro"/>
</dbReference>
<dbReference type="RefSeq" id="WP_184831609.1">
    <property type="nucleotide sequence ID" value="NZ_JACHMN010000001.1"/>
</dbReference>
<organism evidence="2 3">
    <name type="scientific">Allocatelliglobosispora scoriae</name>
    <dbReference type="NCBI Taxonomy" id="643052"/>
    <lineage>
        <taxon>Bacteria</taxon>
        <taxon>Bacillati</taxon>
        <taxon>Actinomycetota</taxon>
        <taxon>Actinomycetes</taxon>
        <taxon>Micromonosporales</taxon>
        <taxon>Micromonosporaceae</taxon>
        <taxon>Allocatelliglobosispora</taxon>
    </lineage>
</organism>
<dbReference type="GO" id="GO:0050097">
    <property type="term" value="F:methylaspartate mutase activity"/>
    <property type="evidence" value="ECO:0007669"/>
    <property type="project" value="UniProtKB-EC"/>
</dbReference>
<keyword evidence="3" id="KW-1185">Reference proteome</keyword>
<comment type="caution">
    <text evidence="2">The sequence shown here is derived from an EMBL/GenBank/DDBJ whole genome shotgun (WGS) entry which is preliminary data.</text>
</comment>
<dbReference type="InterPro" id="IPR006158">
    <property type="entry name" value="Cobalamin-bd"/>
</dbReference>
<sequence>MPSPEERNGRLVILGVAASDSHAVANHLIAQALRTRGFTVVNLGVCTPVAEFADACERHPTAEAVIIGSLNGHVHEDLADLPAAKESGRIGVPVLVGGNLSVGAAKDPAAARHLRALGVDHVLDSVHELFELLDELHTTRPARFLLPPVGAGHGR</sequence>
<evidence type="ECO:0000313" key="2">
    <source>
        <dbReference type="EMBL" id="MBB5867180.1"/>
    </source>
</evidence>
<name>A0A841BK35_9ACTN</name>
<protein>
    <submittedName>
        <fullName evidence="2">Methylaspartate mutase sigma subunit</fullName>
        <ecNumber evidence="2">5.4.99.1</ecNumber>
    </submittedName>
</protein>
<dbReference type="SUPFAM" id="SSF52242">
    <property type="entry name" value="Cobalamin (vitamin B12)-binding domain"/>
    <property type="match status" value="1"/>
</dbReference>
<keyword evidence="2" id="KW-0413">Isomerase</keyword>
<evidence type="ECO:0000259" key="1">
    <source>
        <dbReference type="PROSITE" id="PS51332"/>
    </source>
</evidence>
<reference evidence="2 3" key="1">
    <citation type="submission" date="2020-08" db="EMBL/GenBank/DDBJ databases">
        <title>Sequencing the genomes of 1000 actinobacteria strains.</title>
        <authorList>
            <person name="Klenk H.-P."/>
        </authorList>
    </citation>
    <scope>NUCLEOTIDE SEQUENCE [LARGE SCALE GENOMIC DNA]</scope>
    <source>
        <strain evidence="2 3">DSM 45362</strain>
    </source>
</reference>
<gene>
    <name evidence="2" type="ORF">F4553_000559</name>
</gene>
<dbReference type="PROSITE" id="PS51332">
    <property type="entry name" value="B12_BINDING"/>
    <property type="match status" value="1"/>
</dbReference>
<dbReference type="EMBL" id="JACHMN010000001">
    <property type="protein sequence ID" value="MBB5867180.1"/>
    <property type="molecule type" value="Genomic_DNA"/>
</dbReference>
<dbReference type="GO" id="GO:0046872">
    <property type="term" value="F:metal ion binding"/>
    <property type="evidence" value="ECO:0007669"/>
    <property type="project" value="InterPro"/>
</dbReference>
<accession>A0A841BK35</accession>
<evidence type="ECO:0000313" key="3">
    <source>
        <dbReference type="Proteomes" id="UP000587527"/>
    </source>
</evidence>